<dbReference type="SUPFAM" id="SSF81296">
    <property type="entry name" value="E set domains"/>
    <property type="match status" value="3"/>
</dbReference>
<dbReference type="InterPro" id="IPR008936">
    <property type="entry name" value="Rho_GTPase_activation_prot"/>
</dbReference>
<keyword evidence="4 13" id="KW-0812">Transmembrane</keyword>
<dbReference type="PROSITE" id="PS51004">
    <property type="entry name" value="SEMA"/>
    <property type="match status" value="1"/>
</dbReference>
<evidence type="ECO:0000256" key="3">
    <source>
        <dbReference type="ARBA" id="ARBA00022475"/>
    </source>
</evidence>
<dbReference type="Pfam" id="PF01833">
    <property type="entry name" value="TIG"/>
    <property type="match status" value="3"/>
</dbReference>
<evidence type="ECO:0000256" key="4">
    <source>
        <dbReference type="ARBA" id="ARBA00022692"/>
    </source>
</evidence>
<comment type="similarity">
    <text evidence="2">Belongs to the plexin family.</text>
</comment>
<keyword evidence="7 13" id="KW-1133">Transmembrane helix</keyword>
<dbReference type="GO" id="GO:0002116">
    <property type="term" value="C:semaphorin receptor complex"/>
    <property type="evidence" value="ECO:0007669"/>
    <property type="project" value="TreeGrafter"/>
</dbReference>
<dbReference type="Gene3D" id="1.10.506.10">
    <property type="entry name" value="GTPase Activation - p120gap, domain 1"/>
    <property type="match status" value="2"/>
</dbReference>
<dbReference type="EMBL" id="CAJOAX010000909">
    <property type="protein sequence ID" value="CAF3665358.1"/>
    <property type="molecule type" value="Genomic_DNA"/>
</dbReference>
<dbReference type="SMART" id="SM00429">
    <property type="entry name" value="IPT"/>
    <property type="match status" value="3"/>
</dbReference>
<evidence type="ECO:0000256" key="1">
    <source>
        <dbReference type="ARBA" id="ARBA00004162"/>
    </source>
</evidence>
<dbReference type="PANTHER" id="PTHR22625">
    <property type="entry name" value="PLEXIN"/>
    <property type="match status" value="1"/>
</dbReference>
<keyword evidence="12" id="KW-0175">Coiled coil</keyword>
<keyword evidence="8 13" id="KW-0472">Membrane</keyword>
<dbReference type="InterPro" id="IPR014756">
    <property type="entry name" value="Ig_E-set"/>
</dbReference>
<comment type="subcellular location">
    <subcellularLocation>
        <location evidence="1">Cell membrane</location>
        <topology evidence="1">Single-pass membrane protein</topology>
    </subcellularLocation>
</comment>
<evidence type="ECO:0000313" key="16">
    <source>
        <dbReference type="Proteomes" id="UP000663823"/>
    </source>
</evidence>
<evidence type="ECO:0000256" key="10">
    <source>
        <dbReference type="ARBA" id="ARBA00023180"/>
    </source>
</evidence>
<evidence type="ECO:0000313" key="15">
    <source>
        <dbReference type="EMBL" id="CAF3665358.1"/>
    </source>
</evidence>
<name>A0A818S1R8_9BILA</name>
<dbReference type="InterPro" id="IPR031148">
    <property type="entry name" value="Plexin"/>
</dbReference>
<dbReference type="Pfam" id="PF01403">
    <property type="entry name" value="Sema"/>
    <property type="match status" value="1"/>
</dbReference>
<dbReference type="SUPFAM" id="SSF103575">
    <property type="entry name" value="Plexin repeat"/>
    <property type="match status" value="1"/>
</dbReference>
<dbReference type="InterPro" id="IPR046800">
    <property type="entry name" value="Plexin_RBD"/>
</dbReference>
<dbReference type="Gene3D" id="2.60.40.10">
    <property type="entry name" value="Immunoglobulins"/>
    <property type="match status" value="3"/>
</dbReference>
<dbReference type="InterPro" id="IPR013548">
    <property type="entry name" value="Plexin_cytoplasmic_RasGAP_dom"/>
</dbReference>
<sequence length="2234" mass="258766">MLVFYRQYVVFLCILFYQINIIEPSHIRHLSLSNNINHLTYYSPLKWLYVASVDSISIYDSNLTLLQNISTQNSYLNDYDICKINPCQCLNNLTNNNNNNNNNNEGDDVATDRYRRSKSIQSLNVQNSIDQNNYNLILYLETENNIENKPYLIDCWSLQSGSCIIRNALNLSKIYYQQISTNEKNHVQKFLFNTDSTIPNHIFPFHFKFNKCNNTPTYLFLTSTLRKNFIVSNQKEKSDDLTDRFYFQCLEQAQRRTIALRAFVHNDEIKRSHNYVNKSMFTTVKQRNITVVKDSIMKHQPVHIENSMNKTRSSSNNNKSNLTSIIGISRISSTNPMVSDDQITNKSNNTNDNNNKTSFLYNFIHEQIPFININDYCPEQLSVVRSIYTDFFEHESSDKFRLFQDIIYDENNSSIYLFTNQQYVSKIIRLCEGQISFRHYVELQINCGNEYTLIQKVKLIKFKNNKQYLLTIASKSKTLHSLEPSINSHSAICLYELDQIRNAFIDNILDLSKGNISLGMAWLHGESVIPQYPAPYGNLAQCSTTRDASYLMIYEGSSDIISQPIISFSSDQLTSLEATVVNDYIVVLAGTADGKIKKISIQPTTKKTFQFEEIFVHYGESILRDMILDKNSRFLYGATKTRLFQVDLHDCGRYKTCFSCLSSQNPYCGWGTTLNRCTIRRNETNDKRRFRWLQIHESCPSIIEMRPAFISKAKSDKLHLKVDSVPDDSTSKYFCSFGLISLLTETDDNNNDKPIYISNAIKYDNYIICYSPPPETLSNINYDSIIIRLFYNDIILTEKNVTFYDCSSYLTCTSCMNNSFGCTWQLLTATCIDRDLVTEKNEMIINNSLINQCPRYDVSKKEIFISDGDLFILGEKDQVIIQTIGLKFNIQKYFRCMLTLMNSSIIRTIGKMTNDSLICDPFQISYENDVGQQNLLFEIEWKECENECTYKKLDALTNFTVNIYKCKYLADSCGSCILLHDNYHCIWCETDKSCHHEINSSICKPNHIISSSMGICLDPRLRQIYPMIGPQYGRTPIRIYGSSLGKKPHDISVVFINSNQTEYQCHIQIESYIIAQSFICELPSLPIGIYTIKVTVHSVVSKDRPIFHIVKPIINDVYPNLGPRSGGTLLSIKGKHLTIGSKINIFVGHQPCFVIENEEIFTSSTISDDENNQLIIPSISQLELPDENEEEIIQCRTSKLTVMNEHDENRQQRFVKRQALWIGTITILIDNFTETYSNITYSYIEDPRVHNLSRYSGIQSGGLPFFVYGTNFNSIQAPQFFIEYNNSQIFIENCSVKTPESMLCYGPSLKWIENEIMLKSTTLSSTTTTIASTTTTTTISSSPITHILHARSYDKNHCFEFKFGFFMDDVEYVRNTSTYYETFLLCPDPIIYPFSNDGKRMQYRYDYLTIEGLNLLDVATINDYFITIGSFPCNITSISDQQIVCQPTNRTIEKLIRKKRVLVDINTKYNEQAIVRVTLGRRVYTLGTLIYTSNIEKRSLILYYIIASVCGFLLTMFIIIVSIIFRRINTKRTRQLNRLQNQIDTLEMRVARECKEAFAELQTDIGEITNDLSHSGVPYNDYRTYCMKVLFPNATDEEKYMMLHNIEIPLEANRRNNVRQGLQYLSQLLYNRHFLLLMIRTLEADKINFRLQDRMQFASLISILLQDNIEYLTEILKILLKELIEKSLQQDRNNSKILLRSNASVAEKILSNWFAFLLFGYIKERIGSPLYILFQSIKQQIHKGPIDYFTNESRYSLSEDKLLRQHIDYQSMIVYVIQIEDDKSHLISTPVPIKALSCDSITQVKEKIVDHFYKNIPFSKRPSIEDFDLENINLTTTESYVDKWRIGSHMKLLRDDEKVDNPDTNGFVQVQTLATYKVHDGARLFLNLKPGINHTNTSSFSSLISSQINSGGLTGCYPTKNYGYTQKTDDDHSWQLLQGSENQILLNSTIDLINLRKDHRFANATQLEQSFSNSRSEQNNANFYHLVKPSDREDDDRTLMTNKLVSEVYLTRLLATKGSLQHYIDNFFDTVFCLVDLPLPIKYLFDFLDEQAEYYQIFDSNIIHTWKSNSLPLRFFVNIIKNPDFIFDVQKTNVIDASLSVIAQMFMDSCAAGTHQLTKDSPSSKLLFYRDVQKYKKLVEKYYDAVSSLPPVSINDLDQNVILMKEQEYQNSSNRRANDFNRTYALFKLYNEFISQYKTNLRIAITNDLHDNQYRLAALFEQIVTFMDSFELDI</sequence>
<dbReference type="InterPro" id="IPR015943">
    <property type="entry name" value="WD40/YVTN_repeat-like_dom_sf"/>
</dbReference>
<evidence type="ECO:0000256" key="11">
    <source>
        <dbReference type="PROSITE-ProRule" id="PRU00352"/>
    </source>
</evidence>
<feature type="coiled-coil region" evidence="12">
    <location>
        <begin position="1529"/>
        <end position="1556"/>
    </location>
</feature>
<organism evidence="15 16">
    <name type="scientific">Rotaria sordida</name>
    <dbReference type="NCBI Taxonomy" id="392033"/>
    <lineage>
        <taxon>Eukaryota</taxon>
        <taxon>Metazoa</taxon>
        <taxon>Spiralia</taxon>
        <taxon>Gnathifera</taxon>
        <taxon>Rotifera</taxon>
        <taxon>Eurotatoria</taxon>
        <taxon>Bdelloidea</taxon>
        <taxon>Philodinida</taxon>
        <taxon>Philodinidae</taxon>
        <taxon>Rotaria</taxon>
    </lineage>
</organism>
<dbReference type="SUPFAM" id="SSF48350">
    <property type="entry name" value="GTPase activation domain, GAP"/>
    <property type="match status" value="1"/>
</dbReference>
<proteinExistence type="inferred from homology"/>
<keyword evidence="3" id="KW-1003">Cell membrane</keyword>
<dbReference type="SMART" id="SM00423">
    <property type="entry name" value="PSI"/>
    <property type="match status" value="3"/>
</dbReference>
<dbReference type="Gene3D" id="2.130.10.10">
    <property type="entry name" value="YVTN repeat-like/Quinoprotein amine dehydrogenase"/>
    <property type="match status" value="1"/>
</dbReference>
<comment type="caution">
    <text evidence="11">Lacks conserved residue(s) required for the propagation of feature annotation.</text>
</comment>
<keyword evidence="9" id="KW-1015">Disulfide bond</keyword>
<dbReference type="Pfam" id="PF20170">
    <property type="entry name" value="Plexin_RBD"/>
    <property type="match status" value="1"/>
</dbReference>
<comment type="caution">
    <text evidence="15">The sequence shown here is derived from an EMBL/GenBank/DDBJ whole genome shotgun (WGS) entry which is preliminary data.</text>
</comment>
<keyword evidence="5" id="KW-0732">Signal</keyword>
<dbReference type="InterPro" id="IPR016201">
    <property type="entry name" value="PSI"/>
</dbReference>
<dbReference type="Pfam" id="PF01437">
    <property type="entry name" value="PSI"/>
    <property type="match status" value="1"/>
</dbReference>
<evidence type="ECO:0000256" key="5">
    <source>
        <dbReference type="ARBA" id="ARBA00022729"/>
    </source>
</evidence>
<dbReference type="SUPFAM" id="SSF101912">
    <property type="entry name" value="Sema domain"/>
    <property type="match status" value="1"/>
</dbReference>
<dbReference type="GO" id="GO:0017154">
    <property type="term" value="F:semaphorin receptor activity"/>
    <property type="evidence" value="ECO:0007669"/>
    <property type="project" value="InterPro"/>
</dbReference>
<dbReference type="PANTHER" id="PTHR22625:SF70">
    <property type="entry name" value="PLEXIN A, ISOFORM A"/>
    <property type="match status" value="1"/>
</dbReference>
<evidence type="ECO:0000256" key="13">
    <source>
        <dbReference type="SAM" id="Phobius"/>
    </source>
</evidence>
<evidence type="ECO:0000256" key="9">
    <source>
        <dbReference type="ARBA" id="ARBA00023157"/>
    </source>
</evidence>
<dbReference type="InterPro" id="IPR013783">
    <property type="entry name" value="Ig-like_fold"/>
</dbReference>
<evidence type="ECO:0000256" key="7">
    <source>
        <dbReference type="ARBA" id="ARBA00022989"/>
    </source>
</evidence>
<dbReference type="InterPro" id="IPR001627">
    <property type="entry name" value="Semap_dom"/>
</dbReference>
<feature type="transmembrane region" description="Helical" evidence="13">
    <location>
        <begin position="1501"/>
        <end position="1525"/>
    </location>
</feature>
<dbReference type="Pfam" id="PF08337">
    <property type="entry name" value="Plexin_cytopl"/>
    <property type="match status" value="1"/>
</dbReference>
<feature type="domain" description="Sema" evidence="14">
    <location>
        <begin position="412"/>
        <end position="648"/>
    </location>
</feature>
<dbReference type="InterPro" id="IPR036352">
    <property type="entry name" value="Semap_dom_sf"/>
</dbReference>
<protein>
    <recommendedName>
        <fullName evidence="14">Sema domain-containing protein</fullName>
    </recommendedName>
</protein>
<keyword evidence="10" id="KW-0325">Glycoprotein</keyword>
<gene>
    <name evidence="15" type="ORF">OTI717_LOCUS10197</name>
</gene>
<dbReference type="Proteomes" id="UP000663823">
    <property type="component" value="Unassembled WGS sequence"/>
</dbReference>
<keyword evidence="6" id="KW-0677">Repeat</keyword>
<dbReference type="InterPro" id="IPR002165">
    <property type="entry name" value="Plexin_repeat"/>
</dbReference>
<evidence type="ECO:0000256" key="12">
    <source>
        <dbReference type="SAM" id="Coils"/>
    </source>
</evidence>
<evidence type="ECO:0000256" key="6">
    <source>
        <dbReference type="ARBA" id="ARBA00022737"/>
    </source>
</evidence>
<dbReference type="GO" id="GO:0005886">
    <property type="term" value="C:plasma membrane"/>
    <property type="evidence" value="ECO:0007669"/>
    <property type="project" value="UniProtKB-SubCell"/>
</dbReference>
<evidence type="ECO:0000256" key="2">
    <source>
        <dbReference type="ARBA" id="ARBA00010297"/>
    </source>
</evidence>
<dbReference type="SMART" id="SM00630">
    <property type="entry name" value="Sema"/>
    <property type="match status" value="1"/>
</dbReference>
<dbReference type="InterPro" id="IPR002909">
    <property type="entry name" value="IPT_dom"/>
</dbReference>
<dbReference type="GO" id="GO:0030334">
    <property type="term" value="P:regulation of cell migration"/>
    <property type="evidence" value="ECO:0007669"/>
    <property type="project" value="TreeGrafter"/>
</dbReference>
<reference evidence="15" key="1">
    <citation type="submission" date="2021-02" db="EMBL/GenBank/DDBJ databases">
        <authorList>
            <person name="Nowell W R."/>
        </authorList>
    </citation>
    <scope>NUCLEOTIDE SEQUENCE</scope>
</reference>
<evidence type="ECO:0000259" key="14">
    <source>
        <dbReference type="PROSITE" id="PS51004"/>
    </source>
</evidence>
<accession>A0A818S1R8</accession>
<evidence type="ECO:0000256" key="8">
    <source>
        <dbReference type="ARBA" id="ARBA00023136"/>
    </source>
</evidence>